<sequence length="311" mass="32923">MLLNWNAVQNGRVDNNLLLDSLIEKATQGSTKTVAVAAAEDSEVIKAVIEASERNLARFILFGDQEKIRTLLGSKYKDVKIVHADSTTASAELAVKAVFKKEAEVLMKGNLPTNIILKAVLNKDYGLRTGNILSHTAVFEIPDINRLMIVTDAAMNMTPNLDQKVQIVQNAVSIAKSIGIALPKVAPLAAVEVINPAMEATIDAAALTIMNQRGQISGCIIDGPLALDNAVSVLAAEHKGIHSEVAGNADILLVPTIEAGNVLYKSLIYFAKAKVGAVISGAKAPIVLTSRADSSESKLYSLSLALCCAVD</sequence>
<dbReference type="RefSeq" id="WP_191276694.1">
    <property type="nucleotide sequence ID" value="NZ_BNDS01000032.1"/>
</dbReference>
<dbReference type="PANTHER" id="PTHR43356:SF2">
    <property type="entry name" value="PHOSPHATE ACETYLTRANSFERASE"/>
    <property type="match status" value="1"/>
</dbReference>
<dbReference type="InterPro" id="IPR002505">
    <property type="entry name" value="PTA_PTB"/>
</dbReference>
<dbReference type="Pfam" id="PF01515">
    <property type="entry name" value="PTA_PTB"/>
    <property type="match status" value="1"/>
</dbReference>
<dbReference type="NCBIfam" id="NF006045">
    <property type="entry name" value="PRK08190.1"/>
    <property type="match status" value="1"/>
</dbReference>
<evidence type="ECO:0000313" key="5">
    <source>
        <dbReference type="EMBL" id="GHI01039.1"/>
    </source>
</evidence>
<dbReference type="InterPro" id="IPR050500">
    <property type="entry name" value="Phos_Acetyltrans/Butyryltrans"/>
</dbReference>
<evidence type="ECO:0000259" key="4">
    <source>
        <dbReference type="Pfam" id="PF01515"/>
    </source>
</evidence>
<comment type="similarity">
    <text evidence="1">Belongs to the phosphate acetyltransferase and butyryltransferase family.</text>
</comment>
<dbReference type="NCBIfam" id="NF005837">
    <property type="entry name" value="PRK07742.1"/>
    <property type="match status" value="1"/>
</dbReference>
<proteinExistence type="inferred from homology"/>
<accession>A0ABQ3N9S9</accession>
<evidence type="ECO:0000313" key="6">
    <source>
        <dbReference type="Proteomes" id="UP000637074"/>
    </source>
</evidence>
<dbReference type="Gene3D" id="3.40.718.10">
    <property type="entry name" value="Isopropylmalate Dehydrogenase"/>
    <property type="match status" value="1"/>
</dbReference>
<keyword evidence="2" id="KW-0808">Transferase</keyword>
<dbReference type="InterPro" id="IPR012147">
    <property type="entry name" value="P_Ac_Bu_trans"/>
</dbReference>
<gene>
    <name evidence="5" type="primary">ptb</name>
    <name evidence="5" type="ORF">AM1BK_45810</name>
</gene>
<dbReference type="SUPFAM" id="SSF53659">
    <property type="entry name" value="Isocitrate/Isopropylmalate dehydrogenase-like"/>
    <property type="match status" value="1"/>
</dbReference>
<dbReference type="PANTHER" id="PTHR43356">
    <property type="entry name" value="PHOSPHATE ACETYLTRANSFERASE"/>
    <property type="match status" value="1"/>
</dbReference>
<dbReference type="NCBIfam" id="TIGR02706">
    <property type="entry name" value="P_butyryltrans"/>
    <property type="match status" value="1"/>
</dbReference>
<dbReference type="Proteomes" id="UP000637074">
    <property type="component" value="Unassembled WGS sequence"/>
</dbReference>
<evidence type="ECO:0000256" key="3">
    <source>
        <dbReference type="ARBA" id="ARBA00023315"/>
    </source>
</evidence>
<protein>
    <submittedName>
        <fullName evidence="5">Phosphate butyryltransferase</fullName>
    </submittedName>
</protein>
<name>A0ABQ3N9S9_9BACI</name>
<organism evidence="5 6">
    <name type="scientific">Neobacillus kokaensis</name>
    <dbReference type="NCBI Taxonomy" id="2759023"/>
    <lineage>
        <taxon>Bacteria</taxon>
        <taxon>Bacillati</taxon>
        <taxon>Bacillota</taxon>
        <taxon>Bacilli</taxon>
        <taxon>Bacillales</taxon>
        <taxon>Bacillaceae</taxon>
        <taxon>Neobacillus</taxon>
    </lineage>
</organism>
<evidence type="ECO:0000256" key="1">
    <source>
        <dbReference type="ARBA" id="ARBA00005656"/>
    </source>
</evidence>
<dbReference type="PIRSF" id="PIRSF000428">
    <property type="entry name" value="P_Ac_trans"/>
    <property type="match status" value="1"/>
</dbReference>
<keyword evidence="6" id="KW-1185">Reference proteome</keyword>
<comment type="caution">
    <text evidence="5">The sequence shown here is derived from an EMBL/GenBank/DDBJ whole genome shotgun (WGS) entry which is preliminary data.</text>
</comment>
<evidence type="ECO:0000256" key="2">
    <source>
        <dbReference type="ARBA" id="ARBA00022679"/>
    </source>
</evidence>
<feature type="domain" description="Phosphate acetyl/butaryl transferase" evidence="4">
    <location>
        <begin position="89"/>
        <end position="301"/>
    </location>
</feature>
<reference evidence="5 6" key="1">
    <citation type="journal article" date="2022" name="Int. J. Syst. Evol. Microbiol.">
        <title>Neobacillus kokaensis sp. nov., isolated from soil.</title>
        <authorList>
            <person name="Yuki K."/>
            <person name="Matsubara H."/>
            <person name="Yamaguchi S."/>
        </authorList>
    </citation>
    <scope>NUCLEOTIDE SEQUENCE [LARGE SCALE GENOMIC DNA]</scope>
    <source>
        <strain evidence="5 6">LOB 377</strain>
    </source>
</reference>
<dbReference type="EMBL" id="BNDS01000032">
    <property type="protein sequence ID" value="GHI01039.1"/>
    <property type="molecule type" value="Genomic_DNA"/>
</dbReference>
<keyword evidence="3" id="KW-0012">Acyltransferase</keyword>
<dbReference type="InterPro" id="IPR014079">
    <property type="entry name" value="Phosphate_butyryltransferase"/>
</dbReference>